<dbReference type="Gene3D" id="1.25.40.20">
    <property type="entry name" value="Ankyrin repeat-containing domain"/>
    <property type="match status" value="1"/>
</dbReference>
<dbReference type="InterPro" id="IPR036770">
    <property type="entry name" value="Ankyrin_rpt-contain_sf"/>
</dbReference>
<gene>
    <name evidence="1" type="ORF">QJS35_22370</name>
</gene>
<evidence type="ECO:0000313" key="2">
    <source>
        <dbReference type="Proteomes" id="UP001493487"/>
    </source>
</evidence>
<accession>A0ABV1KZI3</accession>
<name>A0ABV1KZI3_9BACL</name>
<dbReference type="SUPFAM" id="SSF48403">
    <property type="entry name" value="Ankyrin repeat"/>
    <property type="match status" value="1"/>
</dbReference>
<organism evidence="1 2">
    <name type="scientific">Cohnella silvisoli</name>
    <dbReference type="NCBI Taxonomy" id="2873699"/>
    <lineage>
        <taxon>Bacteria</taxon>
        <taxon>Bacillati</taxon>
        <taxon>Bacillota</taxon>
        <taxon>Bacilli</taxon>
        <taxon>Bacillales</taxon>
        <taxon>Paenibacillaceae</taxon>
        <taxon>Cohnella</taxon>
    </lineage>
</organism>
<protein>
    <submittedName>
        <fullName evidence="1">Ankyrin repeat domain-containing protein</fullName>
    </submittedName>
</protein>
<comment type="caution">
    <text evidence="1">The sequence shown here is derived from an EMBL/GenBank/DDBJ whole genome shotgun (WGS) entry which is preliminary data.</text>
</comment>
<reference evidence="1 2" key="1">
    <citation type="journal article" date="2023" name="Genome Announc.">
        <title>Pan-Genome Analyses of the Genus Cohnella and Proposal of the Novel Species Cohnella silvisoli sp. nov., Isolated from Forest Soil.</title>
        <authorList>
            <person name="Wang C."/>
            <person name="Mao L."/>
            <person name="Bao G."/>
            <person name="Zhu H."/>
        </authorList>
    </citation>
    <scope>NUCLEOTIDE SEQUENCE [LARGE SCALE GENOMIC DNA]</scope>
    <source>
        <strain evidence="1 2">NL03-T5-1</strain>
    </source>
</reference>
<dbReference type="EMBL" id="JASKHM010000014">
    <property type="protein sequence ID" value="MEQ4485138.1"/>
    <property type="molecule type" value="Genomic_DNA"/>
</dbReference>
<keyword evidence="2" id="KW-1185">Reference proteome</keyword>
<evidence type="ECO:0000313" key="1">
    <source>
        <dbReference type="EMBL" id="MEQ4485138.1"/>
    </source>
</evidence>
<sequence length="139" mass="15221">MTLESRKPLAAIEPELVKQFVSSAHADLHKVKELLERGPGLLHASMNWGGGDWETGLGAAAHVGRRDIAEYLLSRGARLDLFAAAMLGQLELVKLIIGQFPDMAHATGPHGIPLIRHAAMGGEEARLVFEFLEQLHWDK</sequence>
<dbReference type="Proteomes" id="UP001493487">
    <property type="component" value="Unassembled WGS sequence"/>
</dbReference>
<proteinExistence type="predicted"/>
<dbReference type="RefSeq" id="WP_232187426.1">
    <property type="nucleotide sequence ID" value="NZ_JAIOAP010000012.1"/>
</dbReference>